<comment type="caution">
    <text evidence="19">The sequence shown here is derived from an EMBL/GenBank/DDBJ whole genome shotgun (WGS) entry which is preliminary data.</text>
</comment>
<dbReference type="PRINTS" id="PR00377">
    <property type="entry name" value="IMPHPHTASES"/>
</dbReference>
<dbReference type="Proteomes" id="UP001177023">
    <property type="component" value="Unassembled WGS sequence"/>
</dbReference>
<dbReference type="EC" id="3.1.3.57" evidence="15"/>
<evidence type="ECO:0000256" key="14">
    <source>
        <dbReference type="ARBA" id="ARBA00044484"/>
    </source>
</evidence>
<comment type="catalytic activity">
    <reaction evidence="10">
        <text>1D-myo-inositol 1,3,4-trisphosphate + H2O = 1D-myo-inositol 3,4-bisphosphate + phosphate</text>
        <dbReference type="Rhea" id="RHEA:70319"/>
        <dbReference type="ChEBI" id="CHEBI:15377"/>
        <dbReference type="ChEBI" id="CHEBI:43474"/>
        <dbReference type="ChEBI" id="CHEBI:58414"/>
        <dbReference type="ChEBI" id="CHEBI:83241"/>
    </reaction>
    <physiologicalReaction direction="left-to-right" evidence="10">
        <dbReference type="Rhea" id="RHEA:70320"/>
    </physiologicalReaction>
</comment>
<evidence type="ECO:0000256" key="9">
    <source>
        <dbReference type="ARBA" id="ARBA00041815"/>
    </source>
</evidence>
<feature type="binding site" evidence="18">
    <location>
        <position position="123"/>
    </location>
    <ligand>
        <name>Mg(2+)</name>
        <dbReference type="ChEBI" id="CHEBI:18420"/>
        <label>1</label>
        <note>catalytic</note>
    </ligand>
</feature>
<feature type="binding site" evidence="18">
    <location>
        <position position="120"/>
    </location>
    <ligand>
        <name>Mg(2+)</name>
        <dbReference type="ChEBI" id="CHEBI:18420"/>
        <label>1</label>
        <note>catalytic</note>
    </ligand>
</feature>
<dbReference type="GO" id="GO:0008441">
    <property type="term" value="F:3'(2'),5'-bisphosphate nucleotidase activity"/>
    <property type="evidence" value="ECO:0007669"/>
    <property type="project" value="UniProtKB-EC"/>
</dbReference>
<keyword evidence="4" id="KW-0452">Lithium</keyword>
<evidence type="ECO:0000256" key="5">
    <source>
        <dbReference type="ARBA" id="ARBA00022723"/>
    </source>
</evidence>
<dbReference type="AlphaFoldDB" id="A0AA36D542"/>
<feature type="binding site" evidence="18">
    <location>
        <position position="78"/>
    </location>
    <ligand>
        <name>Mg(2+)</name>
        <dbReference type="ChEBI" id="CHEBI:18420"/>
        <label>1</label>
        <note>catalytic</note>
    </ligand>
</feature>
<dbReference type="GO" id="GO:0046872">
    <property type="term" value="F:metal ion binding"/>
    <property type="evidence" value="ECO:0007669"/>
    <property type="project" value="UniProtKB-KW"/>
</dbReference>
<dbReference type="InterPro" id="IPR050725">
    <property type="entry name" value="CysQ/Inositol_MonoPase"/>
</dbReference>
<feature type="binding site" evidence="18">
    <location>
        <position position="122"/>
    </location>
    <ligand>
        <name>Mg(2+)</name>
        <dbReference type="ChEBI" id="CHEBI:18420"/>
        <label>1</label>
        <note>catalytic</note>
    </ligand>
</feature>
<comment type="catalytic activity">
    <reaction evidence="11">
        <text>adenosine 2',5'-bisphosphate + H2O = AMP + phosphate</text>
        <dbReference type="Rhea" id="RHEA:77643"/>
        <dbReference type="ChEBI" id="CHEBI:15377"/>
        <dbReference type="ChEBI" id="CHEBI:43474"/>
        <dbReference type="ChEBI" id="CHEBI:194156"/>
        <dbReference type="ChEBI" id="CHEBI:456215"/>
        <dbReference type="EC" id="3.1.3.7"/>
    </reaction>
    <physiologicalReaction direction="left-to-right" evidence="11">
        <dbReference type="Rhea" id="RHEA:77644"/>
    </physiologicalReaction>
</comment>
<dbReference type="InterPro" id="IPR000760">
    <property type="entry name" value="Inositol_monophosphatase-like"/>
</dbReference>
<keyword evidence="6" id="KW-0378">Hydrolase</keyword>
<organism evidence="19 20">
    <name type="scientific">Mesorhabditis spiculigera</name>
    <dbReference type="NCBI Taxonomy" id="96644"/>
    <lineage>
        <taxon>Eukaryota</taxon>
        <taxon>Metazoa</taxon>
        <taxon>Ecdysozoa</taxon>
        <taxon>Nematoda</taxon>
        <taxon>Chromadorea</taxon>
        <taxon>Rhabditida</taxon>
        <taxon>Rhabditina</taxon>
        <taxon>Rhabditomorpha</taxon>
        <taxon>Rhabditoidea</taxon>
        <taxon>Rhabditidae</taxon>
        <taxon>Mesorhabditinae</taxon>
        <taxon>Mesorhabditis</taxon>
    </lineage>
</organism>
<evidence type="ECO:0000313" key="20">
    <source>
        <dbReference type="Proteomes" id="UP001177023"/>
    </source>
</evidence>
<dbReference type="Gene3D" id="3.30.540.10">
    <property type="entry name" value="Fructose-1,6-Bisphosphatase, subunit A, domain 1"/>
    <property type="match status" value="1"/>
</dbReference>
<dbReference type="FunFam" id="3.30.540.10:FF:000012">
    <property type="entry name" value="Blast:Putative inositol monophosphatase 3"/>
    <property type="match status" value="1"/>
</dbReference>
<feature type="binding site" evidence="18">
    <location>
        <position position="255"/>
    </location>
    <ligand>
        <name>Mg(2+)</name>
        <dbReference type="ChEBI" id="CHEBI:18420"/>
        <label>1</label>
        <note>catalytic</note>
    </ligand>
</feature>
<proteinExistence type="inferred from homology"/>
<evidence type="ECO:0000313" key="19">
    <source>
        <dbReference type="EMBL" id="CAJ0581257.1"/>
    </source>
</evidence>
<evidence type="ECO:0000256" key="1">
    <source>
        <dbReference type="ARBA" id="ARBA00001946"/>
    </source>
</evidence>
<evidence type="ECO:0000256" key="10">
    <source>
        <dbReference type="ARBA" id="ARBA00044465"/>
    </source>
</evidence>
<protein>
    <recommendedName>
        <fullName evidence="8">3'(2'),5'-bisphosphate nucleotidase 1</fullName>
        <ecNumber evidence="15">3.1.3.57</ecNumber>
        <ecNumber evidence="3">3.1.3.7</ecNumber>
    </recommendedName>
    <alternativeName>
        <fullName evidence="16">3'-phosphoadenosine 5'-phosphate phosphatase</fullName>
    </alternativeName>
    <alternativeName>
        <fullName evidence="9">Bisphosphate 3'-nucleotidase 1</fullName>
    </alternativeName>
    <alternativeName>
        <fullName evidence="17">Inositol-polyphosphate 1-phosphatase</fullName>
    </alternativeName>
</protein>
<evidence type="ECO:0000256" key="2">
    <source>
        <dbReference type="ARBA" id="ARBA00009759"/>
    </source>
</evidence>
<keyword evidence="7 18" id="KW-0460">Magnesium</keyword>
<dbReference type="GO" id="GO:0005737">
    <property type="term" value="C:cytoplasm"/>
    <property type="evidence" value="ECO:0007669"/>
    <property type="project" value="UniProtKB-ARBA"/>
</dbReference>
<evidence type="ECO:0000256" key="13">
    <source>
        <dbReference type="ARBA" id="ARBA00044479"/>
    </source>
</evidence>
<evidence type="ECO:0000256" key="8">
    <source>
        <dbReference type="ARBA" id="ARBA00040342"/>
    </source>
</evidence>
<comment type="similarity">
    <text evidence="2">Belongs to the inositol monophosphatase superfamily.</text>
</comment>
<dbReference type="EC" id="3.1.3.7" evidence="3"/>
<dbReference type="GO" id="GO:0004441">
    <property type="term" value="F:inositol-1,4-bisphosphate 1-phosphatase activity"/>
    <property type="evidence" value="ECO:0007669"/>
    <property type="project" value="UniProtKB-EC"/>
</dbReference>
<dbReference type="SUPFAM" id="SSF56655">
    <property type="entry name" value="Carbohydrate phosphatase"/>
    <property type="match status" value="1"/>
</dbReference>
<evidence type="ECO:0000256" key="16">
    <source>
        <dbReference type="ARBA" id="ARBA00044544"/>
    </source>
</evidence>
<reference evidence="19" key="1">
    <citation type="submission" date="2023-06" db="EMBL/GenBank/DDBJ databases">
        <authorList>
            <person name="Delattre M."/>
        </authorList>
    </citation>
    <scope>NUCLEOTIDE SEQUENCE</scope>
    <source>
        <strain evidence="19">AF72</strain>
    </source>
</reference>
<name>A0AA36D542_9BILA</name>
<comment type="catalytic activity">
    <reaction evidence="13">
        <text>adenosine 3',5'-bisphosphate + H2O = AMP + phosphate</text>
        <dbReference type="Rhea" id="RHEA:10040"/>
        <dbReference type="ChEBI" id="CHEBI:15377"/>
        <dbReference type="ChEBI" id="CHEBI:43474"/>
        <dbReference type="ChEBI" id="CHEBI:58343"/>
        <dbReference type="ChEBI" id="CHEBI:456215"/>
        <dbReference type="EC" id="3.1.3.7"/>
    </reaction>
    <physiologicalReaction direction="left-to-right" evidence="13">
        <dbReference type="Rhea" id="RHEA:10041"/>
    </physiologicalReaction>
</comment>
<comment type="catalytic activity">
    <reaction evidence="12">
        <text>1D-myo-inositol 1,4-bisphosphate + H2O = 1D-myo-inositol 4-phosphate + phosphate</text>
        <dbReference type="Rhea" id="RHEA:15553"/>
        <dbReference type="ChEBI" id="CHEBI:15377"/>
        <dbReference type="ChEBI" id="CHEBI:43474"/>
        <dbReference type="ChEBI" id="CHEBI:58282"/>
        <dbReference type="ChEBI" id="CHEBI:58469"/>
        <dbReference type="EC" id="3.1.3.57"/>
    </reaction>
    <physiologicalReaction direction="left-to-right" evidence="12">
        <dbReference type="Rhea" id="RHEA:15554"/>
    </physiologicalReaction>
</comment>
<dbReference type="FunFam" id="3.40.190.80:FF:000006">
    <property type="entry name" value="Bisphosphate nucleotidase 1"/>
    <property type="match status" value="1"/>
</dbReference>
<feature type="non-terminal residue" evidence="19">
    <location>
        <position position="323"/>
    </location>
</feature>
<dbReference type="PANTHER" id="PTHR43028:SF5">
    <property type="entry name" value="3'(2'),5'-BISPHOSPHATE NUCLEOTIDASE 1"/>
    <property type="match status" value="1"/>
</dbReference>
<evidence type="ECO:0000256" key="17">
    <source>
        <dbReference type="ARBA" id="ARBA00044554"/>
    </source>
</evidence>
<dbReference type="Gene3D" id="3.40.190.80">
    <property type="match status" value="1"/>
</dbReference>
<evidence type="ECO:0000256" key="7">
    <source>
        <dbReference type="ARBA" id="ARBA00022842"/>
    </source>
</evidence>
<evidence type="ECO:0000256" key="15">
    <source>
        <dbReference type="ARBA" id="ARBA00044519"/>
    </source>
</evidence>
<evidence type="ECO:0000256" key="3">
    <source>
        <dbReference type="ARBA" id="ARBA00012633"/>
    </source>
</evidence>
<comment type="cofactor">
    <cofactor evidence="1 18">
        <name>Mg(2+)</name>
        <dbReference type="ChEBI" id="CHEBI:18420"/>
    </cofactor>
</comment>
<dbReference type="EMBL" id="CATQJA010002663">
    <property type="protein sequence ID" value="CAJ0581257.1"/>
    <property type="molecule type" value="Genomic_DNA"/>
</dbReference>
<evidence type="ECO:0000256" key="12">
    <source>
        <dbReference type="ARBA" id="ARBA00044478"/>
    </source>
</evidence>
<sequence>MWARSCFLTRLVASSVKISETAGGVIKEILCGGELKIVDKGGNGKPADLQTEADRAAQYCIVRSLHKVFGDNLTIIGEEDVTSYTPKIEESYCAKVLSLDERCPADLRGIKPEDVVIWVDPLDGTVEIANAAKKTPAVLAQVTVLIGIAYKGRPVAGIIHQPYYEGHETGRTVWAINGVGTYGMDYVKADNKQQKVVVTTRSHGTSSVDAALDALNKKGLADQVVRVGGAGYKVMRVLEGAAAYVFASQGCKKWDTAACEAVIEGSGGRLTDISGRMLNYDKGVQLNNSGGVLVTSCWVDHQEYLGSIPQSLKDGLPEFQAKN</sequence>
<accession>A0AA36D542</accession>
<evidence type="ECO:0000256" key="18">
    <source>
        <dbReference type="PIRSR" id="PIRSR600760-2"/>
    </source>
</evidence>
<dbReference type="PANTHER" id="PTHR43028">
    <property type="entry name" value="3'(2'),5'-BISPHOSPHATE NUCLEOTIDASE 1"/>
    <property type="match status" value="1"/>
</dbReference>
<comment type="catalytic activity">
    <reaction evidence="14">
        <text>3'-phosphoadenylyl sulfate + H2O = adenosine 5'-phosphosulfate + phosphate</text>
        <dbReference type="Rhea" id="RHEA:77639"/>
        <dbReference type="ChEBI" id="CHEBI:15377"/>
        <dbReference type="ChEBI" id="CHEBI:43474"/>
        <dbReference type="ChEBI" id="CHEBI:58243"/>
        <dbReference type="ChEBI" id="CHEBI:58339"/>
        <dbReference type="EC" id="3.1.3.7"/>
    </reaction>
    <physiologicalReaction direction="left-to-right" evidence="14">
        <dbReference type="Rhea" id="RHEA:77640"/>
    </physiologicalReaction>
</comment>
<gene>
    <name evidence="19" type="ORF">MSPICULIGERA_LOCUS19423</name>
</gene>
<keyword evidence="20" id="KW-1185">Reference proteome</keyword>
<evidence type="ECO:0000256" key="4">
    <source>
        <dbReference type="ARBA" id="ARBA00022671"/>
    </source>
</evidence>
<evidence type="ECO:0000256" key="6">
    <source>
        <dbReference type="ARBA" id="ARBA00022801"/>
    </source>
</evidence>
<keyword evidence="5 18" id="KW-0479">Metal-binding</keyword>
<dbReference type="Pfam" id="PF00459">
    <property type="entry name" value="Inositol_P"/>
    <property type="match status" value="1"/>
</dbReference>
<evidence type="ECO:0000256" key="11">
    <source>
        <dbReference type="ARBA" id="ARBA00044466"/>
    </source>
</evidence>